<name>A0A9P8JHK8_AURME</name>
<feature type="region of interest" description="Disordered" evidence="1">
    <location>
        <begin position="126"/>
        <end position="149"/>
    </location>
</feature>
<feature type="region of interest" description="Disordered" evidence="1">
    <location>
        <begin position="55"/>
        <end position="75"/>
    </location>
</feature>
<reference evidence="2" key="2">
    <citation type="submission" date="2021-08" db="EMBL/GenBank/DDBJ databases">
        <authorList>
            <person name="Gostincar C."/>
            <person name="Sun X."/>
            <person name="Song Z."/>
            <person name="Gunde-Cimerman N."/>
        </authorList>
    </citation>
    <scope>NUCLEOTIDE SEQUENCE</scope>
    <source>
        <strain evidence="2">EXF-9298</strain>
    </source>
</reference>
<feature type="region of interest" description="Disordered" evidence="1">
    <location>
        <begin position="188"/>
        <end position="208"/>
    </location>
</feature>
<evidence type="ECO:0000313" key="3">
    <source>
        <dbReference type="Proteomes" id="UP000729357"/>
    </source>
</evidence>
<gene>
    <name evidence="2" type="ORF">KCU98_g21010</name>
</gene>
<keyword evidence="3" id="KW-1185">Reference proteome</keyword>
<accession>A0A9P8JHK8</accession>
<evidence type="ECO:0000313" key="2">
    <source>
        <dbReference type="EMBL" id="KAG9928428.1"/>
    </source>
</evidence>
<feature type="non-terminal residue" evidence="2">
    <location>
        <position position="1"/>
    </location>
</feature>
<comment type="caution">
    <text evidence="2">The sequence shown here is derived from an EMBL/GenBank/DDBJ whole genome shotgun (WGS) entry which is preliminary data.</text>
</comment>
<dbReference type="Proteomes" id="UP000729357">
    <property type="component" value="Unassembled WGS sequence"/>
</dbReference>
<protein>
    <submittedName>
        <fullName evidence="2">ARM repeat-containing protein</fullName>
    </submittedName>
</protein>
<dbReference type="EMBL" id="JAHFXS010007047">
    <property type="protein sequence ID" value="KAG9928428.1"/>
    <property type="molecule type" value="Genomic_DNA"/>
</dbReference>
<dbReference type="AlphaFoldDB" id="A0A9P8JHK8"/>
<reference evidence="2" key="1">
    <citation type="journal article" date="2021" name="J Fungi (Basel)">
        <title>Virulence traits and population genomics of the black yeast Aureobasidium melanogenum.</title>
        <authorList>
            <person name="Cernosa A."/>
            <person name="Sun X."/>
            <person name="Gostincar C."/>
            <person name="Fang C."/>
            <person name="Gunde-Cimerman N."/>
            <person name="Song Z."/>
        </authorList>
    </citation>
    <scope>NUCLEOTIDE SEQUENCE</scope>
    <source>
        <strain evidence="2">EXF-9298</strain>
    </source>
</reference>
<sequence>MASLSLDGSPTPRKKTPLNFFLHNDDQFEDENTHIPGGAPAKRDTNTAVSNAVPLTTSRFNNQLPPPPPTTRNSSYKQSQVAAPAMSMPANGFGLGVSQAPPARNVHLDELLAKLSEQQVLLNKQSTALHAQRAGETSPGSSGSGALTNPYAATTRIDHQFNEITQADMAEMLRLKKELETAQTQIARMDQELSQSRITKHTLEQAMG</sequence>
<feature type="compositionally biased region" description="Polar residues" evidence="1">
    <location>
        <begin position="138"/>
        <end position="147"/>
    </location>
</feature>
<proteinExistence type="predicted"/>
<organism evidence="2 3">
    <name type="scientific">Aureobasidium melanogenum</name>
    <name type="common">Aureobasidium pullulans var. melanogenum</name>
    <dbReference type="NCBI Taxonomy" id="46634"/>
    <lineage>
        <taxon>Eukaryota</taxon>
        <taxon>Fungi</taxon>
        <taxon>Dikarya</taxon>
        <taxon>Ascomycota</taxon>
        <taxon>Pezizomycotina</taxon>
        <taxon>Dothideomycetes</taxon>
        <taxon>Dothideomycetidae</taxon>
        <taxon>Dothideales</taxon>
        <taxon>Saccotheciaceae</taxon>
        <taxon>Aureobasidium</taxon>
    </lineage>
</organism>
<evidence type="ECO:0000256" key="1">
    <source>
        <dbReference type="SAM" id="MobiDB-lite"/>
    </source>
</evidence>
<feature type="compositionally biased region" description="Polar residues" evidence="1">
    <location>
        <begin position="188"/>
        <end position="197"/>
    </location>
</feature>